<proteinExistence type="predicted"/>
<sequence>MSDNTNSKGSNGLKIAIAVGVVVIIALLGVVIFLLVGRGKEEPEKRNVVVTQDNVEEVVQEMANEDYIEPGYYEASMSTTWTFATGSDVSDDAYVANVEGNTNDVYFDVVLAEDEDQVIYKSPVIPRGGELKNIALDTPLEAGTYDCVCIYHLIDEEQNTISTLRVGITVKVNQ</sequence>
<feature type="transmembrane region" description="Helical" evidence="1">
    <location>
        <begin position="15"/>
        <end position="36"/>
    </location>
</feature>
<evidence type="ECO:0000313" key="3">
    <source>
        <dbReference type="Proteomes" id="UP000199428"/>
    </source>
</evidence>
<keyword evidence="1" id="KW-0812">Transmembrane</keyword>
<accession>A0A1G5RQC6</accession>
<organism evidence="2 3">
    <name type="scientific">Pseudobutyrivibrio xylanivorans</name>
    <dbReference type="NCBI Taxonomy" id="185007"/>
    <lineage>
        <taxon>Bacteria</taxon>
        <taxon>Bacillati</taxon>
        <taxon>Bacillota</taxon>
        <taxon>Clostridia</taxon>
        <taxon>Lachnospirales</taxon>
        <taxon>Lachnospiraceae</taxon>
        <taxon>Pseudobutyrivibrio</taxon>
    </lineage>
</organism>
<evidence type="ECO:0000313" key="2">
    <source>
        <dbReference type="EMBL" id="SCZ76068.1"/>
    </source>
</evidence>
<reference evidence="2 3" key="1">
    <citation type="submission" date="2016-10" db="EMBL/GenBank/DDBJ databases">
        <authorList>
            <person name="de Groot N.N."/>
        </authorList>
    </citation>
    <scope>NUCLEOTIDE SEQUENCE [LARGE SCALE GENOMIC DNA]</scope>
    <source>
        <strain evidence="2 3">DSM 10317</strain>
    </source>
</reference>
<dbReference type="EMBL" id="FMWK01000001">
    <property type="protein sequence ID" value="SCZ76068.1"/>
    <property type="molecule type" value="Genomic_DNA"/>
</dbReference>
<keyword evidence="1" id="KW-0472">Membrane</keyword>
<protein>
    <submittedName>
        <fullName evidence="2">Uncharacterized protein</fullName>
    </submittedName>
</protein>
<dbReference type="RefSeq" id="WP_090160427.1">
    <property type="nucleotide sequence ID" value="NZ_FMWK01000001.1"/>
</dbReference>
<dbReference type="AlphaFoldDB" id="A0A1G5RQC6"/>
<evidence type="ECO:0000256" key="1">
    <source>
        <dbReference type="SAM" id="Phobius"/>
    </source>
</evidence>
<name>A0A1G5RQC6_PSEXY</name>
<dbReference type="Proteomes" id="UP000199428">
    <property type="component" value="Unassembled WGS sequence"/>
</dbReference>
<keyword evidence="1" id="KW-1133">Transmembrane helix</keyword>
<gene>
    <name evidence="2" type="ORF">SAMN02910350_00062</name>
</gene>